<reference evidence="1 2" key="1">
    <citation type="submission" date="2018-02" db="EMBL/GenBank/DDBJ databases">
        <title>The draft genome of Sphingobacterium gobiense H7.</title>
        <authorList>
            <person name="Li L."/>
            <person name="Liu L."/>
            <person name="Zhang X."/>
            <person name="Wang T."/>
            <person name="Liang L."/>
        </authorList>
    </citation>
    <scope>NUCLEOTIDE SEQUENCE [LARGE SCALE GENOMIC DNA]</scope>
    <source>
        <strain evidence="1 2">ACCC 05757</strain>
    </source>
</reference>
<gene>
    <name evidence="1" type="ORF">C5749_05880</name>
</gene>
<keyword evidence="2" id="KW-1185">Reference proteome</keyword>
<dbReference type="AlphaFoldDB" id="A0A2S9JU02"/>
<evidence type="ECO:0000313" key="2">
    <source>
        <dbReference type="Proteomes" id="UP000238642"/>
    </source>
</evidence>
<name>A0A2S9JU02_9SPHI</name>
<comment type="caution">
    <text evidence="1">The sequence shown here is derived from an EMBL/GenBank/DDBJ whole genome shotgun (WGS) entry which is preliminary data.</text>
</comment>
<organism evidence="1 2">
    <name type="scientific">Sphingobacterium gobiense</name>
    <dbReference type="NCBI Taxonomy" id="1382456"/>
    <lineage>
        <taxon>Bacteria</taxon>
        <taxon>Pseudomonadati</taxon>
        <taxon>Bacteroidota</taxon>
        <taxon>Sphingobacteriia</taxon>
        <taxon>Sphingobacteriales</taxon>
        <taxon>Sphingobacteriaceae</taxon>
        <taxon>Sphingobacterium</taxon>
    </lineage>
</organism>
<dbReference type="EMBL" id="PVBS01000001">
    <property type="protein sequence ID" value="PRD56756.1"/>
    <property type="molecule type" value="Genomic_DNA"/>
</dbReference>
<dbReference type="Proteomes" id="UP000238642">
    <property type="component" value="Unassembled WGS sequence"/>
</dbReference>
<accession>A0A2S9JU02</accession>
<sequence length="77" mass="8837">MKLYAGSATEFIQLNIQNKLADILHEQFLQQFGYNPSQNEVMVAVRRGEISSSSFIRMSVEKMAVPSMNIIWNRICI</sequence>
<evidence type="ECO:0000313" key="1">
    <source>
        <dbReference type="EMBL" id="PRD56756.1"/>
    </source>
</evidence>
<proteinExistence type="predicted"/>
<protein>
    <submittedName>
        <fullName evidence="1">Uncharacterized protein</fullName>
    </submittedName>
</protein>
<dbReference type="RefSeq" id="WP_105723881.1">
    <property type="nucleotide sequence ID" value="NZ_PVBS01000001.1"/>
</dbReference>